<keyword evidence="5" id="KW-1185">Reference proteome</keyword>
<dbReference type="Gene3D" id="3.90.1300.10">
    <property type="entry name" value="Amidase signature (AS) domain"/>
    <property type="match status" value="1"/>
</dbReference>
<dbReference type="EMBL" id="AATP01000011">
    <property type="protein sequence ID" value="EAU39879.1"/>
    <property type="molecule type" value="Genomic_DNA"/>
</dbReference>
<comment type="caution">
    <text evidence="4">The sequence shown here is derived from an EMBL/GenBank/DDBJ whole genome shotgun (WGS) entry which is preliminary data.</text>
</comment>
<evidence type="ECO:0000313" key="5">
    <source>
        <dbReference type="Proteomes" id="UP000004310"/>
    </source>
</evidence>
<dbReference type="STRING" id="217511.GCA_001463845_01781"/>
<dbReference type="eggNOG" id="COG0154">
    <property type="taxonomic scope" value="Bacteria"/>
</dbReference>
<dbReference type="RefSeq" id="WP_007068599.1">
    <property type="nucleotide sequence ID" value="NZ_DS022272.1"/>
</dbReference>
<dbReference type="InterPro" id="IPR023631">
    <property type="entry name" value="Amidase_dom"/>
</dbReference>
<organism evidence="4 5">
    <name type="scientific">Fulvimarina pelagi HTCC2506</name>
    <dbReference type="NCBI Taxonomy" id="314231"/>
    <lineage>
        <taxon>Bacteria</taxon>
        <taxon>Pseudomonadati</taxon>
        <taxon>Pseudomonadota</taxon>
        <taxon>Alphaproteobacteria</taxon>
        <taxon>Hyphomicrobiales</taxon>
        <taxon>Aurantimonadaceae</taxon>
        <taxon>Fulvimarina</taxon>
    </lineage>
</organism>
<dbReference type="GO" id="GO:0003824">
    <property type="term" value="F:catalytic activity"/>
    <property type="evidence" value="ECO:0007669"/>
    <property type="project" value="InterPro"/>
</dbReference>
<dbReference type="Proteomes" id="UP000004310">
    <property type="component" value="Unassembled WGS sequence"/>
</dbReference>
<name>Q0FY63_9HYPH</name>
<dbReference type="SUPFAM" id="SSF75304">
    <property type="entry name" value="Amidase signature (AS) enzymes"/>
    <property type="match status" value="1"/>
</dbReference>
<evidence type="ECO:0000259" key="3">
    <source>
        <dbReference type="Pfam" id="PF01425"/>
    </source>
</evidence>
<proteinExistence type="predicted"/>
<dbReference type="PROSITE" id="PS00571">
    <property type="entry name" value="AMIDASES"/>
    <property type="match status" value="1"/>
</dbReference>
<gene>
    <name evidence="4" type="ORF">FP2506_17424</name>
</gene>
<dbReference type="HOGENOM" id="CLU_009600_0_3_5"/>
<dbReference type="InterPro" id="IPR000120">
    <property type="entry name" value="Amidase"/>
</dbReference>
<comment type="function">
    <text evidence="1">Hydrolyzes indole-3-acetamide (IAM) into indole-3-acetic acid (IAA).</text>
</comment>
<evidence type="ECO:0000313" key="4">
    <source>
        <dbReference type="EMBL" id="EAU39879.1"/>
    </source>
</evidence>
<dbReference type="Pfam" id="PF01425">
    <property type="entry name" value="Amidase"/>
    <property type="match status" value="1"/>
</dbReference>
<dbReference type="PANTHER" id="PTHR11895">
    <property type="entry name" value="TRANSAMIDASE"/>
    <property type="match status" value="1"/>
</dbReference>
<dbReference type="PANTHER" id="PTHR11895:SF176">
    <property type="entry name" value="AMIDASE AMID-RELATED"/>
    <property type="match status" value="1"/>
</dbReference>
<sequence>MSKINSVALPLADLAALMASDELTAESLLLECLTRIDEKDGALNAFVTVYRDAALASARRLDKERSAGQVRGPLHGIPIAIKDLADIEGDITGFGSRIYSTRPAKTTAPFVQQLEEAGMVIVGKTQMVEFAFGSWGTNSVLGAPRNPRMPDDYYIAGGSSSGSAVAVAADMVPAAIGSDTGGSVRIPAALCGTVGLKTSYGSVPVDGVAALSPSFDTIGPLTHHLDDARLIFAAMRRPELERETFKGVSKIIRIPSRSELEPIDPEIYAAFERSLAVLSEIGMADRPLELPRGFADYQTDTGAIMAWEAYGSLGDTVNEPDVAIDPAVRTRIRAASAMDEGTYLELIASRQAAIAKVEDVLGEDEVILLPTTPFPACRLSDVDETIFPMSRLTRFANYFDLCAVSLPVATTKAGLPIGTQICARRNREDLAISVAKRLQKRLRQPGST</sequence>
<feature type="domain" description="Amidase" evidence="3">
    <location>
        <begin position="28"/>
        <end position="429"/>
    </location>
</feature>
<dbReference type="AlphaFoldDB" id="Q0FY63"/>
<dbReference type="InterPro" id="IPR036928">
    <property type="entry name" value="AS_sf"/>
</dbReference>
<dbReference type="InterPro" id="IPR020556">
    <property type="entry name" value="Amidase_CS"/>
</dbReference>
<protein>
    <recommendedName>
        <fullName evidence="2">Indoleacetamide hydrolase</fullName>
    </recommendedName>
</protein>
<evidence type="ECO:0000256" key="1">
    <source>
        <dbReference type="ARBA" id="ARBA00003871"/>
    </source>
</evidence>
<reference evidence="4 5" key="1">
    <citation type="journal article" date="2010" name="J. Bacteriol.">
        <title>Genome sequence of Fulvimarina pelagi HTCC2506T, a Mn(II)-oxidizing alphaproteobacterium possessing an aerobic anoxygenic photosynthetic gene cluster and Xanthorhodopsin.</title>
        <authorList>
            <person name="Kang I."/>
            <person name="Oh H.M."/>
            <person name="Lim S.I."/>
            <person name="Ferriera S."/>
            <person name="Giovannoni S.J."/>
            <person name="Cho J.C."/>
        </authorList>
    </citation>
    <scope>NUCLEOTIDE SEQUENCE [LARGE SCALE GENOMIC DNA]</scope>
    <source>
        <strain evidence="4 5">HTCC2506</strain>
    </source>
</reference>
<accession>Q0FY63</accession>
<evidence type="ECO:0000256" key="2">
    <source>
        <dbReference type="ARBA" id="ARBA00021874"/>
    </source>
</evidence>